<dbReference type="PROSITE" id="PS50234">
    <property type="entry name" value="VWFA"/>
    <property type="match status" value="1"/>
</dbReference>
<keyword evidence="3 5" id="KW-1133">Transmembrane helix</keyword>
<dbReference type="InterPro" id="IPR036465">
    <property type="entry name" value="vWFA_dom_sf"/>
</dbReference>
<comment type="caution">
    <text evidence="7">The sequence shown here is derived from an EMBL/GenBank/DDBJ whole genome shotgun (WGS) entry which is preliminary data.</text>
</comment>
<dbReference type="PANTHER" id="PTHR22550:SF5">
    <property type="entry name" value="LEUCINE ZIPPER PROTEIN 4"/>
    <property type="match status" value="1"/>
</dbReference>
<reference evidence="7 8" key="1">
    <citation type="journal article" date="2018" name="Nat. Biotechnol.">
        <title>A standardized bacterial taxonomy based on genome phylogeny substantially revises the tree of life.</title>
        <authorList>
            <person name="Parks D.H."/>
            <person name="Chuvochina M."/>
            <person name="Waite D.W."/>
            <person name="Rinke C."/>
            <person name="Skarshewski A."/>
            <person name="Chaumeil P.A."/>
            <person name="Hugenholtz P."/>
        </authorList>
    </citation>
    <scope>NUCLEOTIDE SEQUENCE [LARGE SCALE GENOMIC DNA]</scope>
    <source>
        <strain evidence="7">UBA9958</strain>
    </source>
</reference>
<dbReference type="CDD" id="cd00198">
    <property type="entry name" value="vWFA"/>
    <property type="match status" value="1"/>
</dbReference>
<evidence type="ECO:0000256" key="1">
    <source>
        <dbReference type="ARBA" id="ARBA00022475"/>
    </source>
</evidence>
<evidence type="ECO:0000256" key="3">
    <source>
        <dbReference type="ARBA" id="ARBA00022989"/>
    </source>
</evidence>
<dbReference type="Pfam" id="PF13519">
    <property type="entry name" value="VWA_2"/>
    <property type="match status" value="1"/>
</dbReference>
<dbReference type="Gene3D" id="3.40.50.410">
    <property type="entry name" value="von Willebrand factor, type A domain"/>
    <property type="match status" value="1"/>
</dbReference>
<dbReference type="SUPFAM" id="SSF53300">
    <property type="entry name" value="vWA-like"/>
    <property type="match status" value="1"/>
</dbReference>
<dbReference type="EMBL" id="DNAA01000038">
    <property type="protein sequence ID" value="HBA08375.1"/>
    <property type="molecule type" value="Genomic_DNA"/>
</dbReference>
<organism evidence="7 8">
    <name type="scientific">Methylotenera mobilis</name>
    <dbReference type="NCBI Taxonomy" id="359408"/>
    <lineage>
        <taxon>Bacteria</taxon>
        <taxon>Pseudomonadati</taxon>
        <taxon>Pseudomonadota</taxon>
        <taxon>Betaproteobacteria</taxon>
        <taxon>Nitrosomonadales</taxon>
        <taxon>Methylophilaceae</taxon>
        <taxon>Methylotenera</taxon>
    </lineage>
</organism>
<name>A0A351R8K4_9PROT</name>
<feature type="transmembrane region" description="Helical" evidence="5">
    <location>
        <begin position="42"/>
        <end position="65"/>
    </location>
</feature>
<dbReference type="PANTHER" id="PTHR22550">
    <property type="entry name" value="SPORE GERMINATION PROTEIN"/>
    <property type="match status" value="1"/>
</dbReference>
<dbReference type="SMART" id="SM00327">
    <property type="entry name" value="VWA"/>
    <property type="match status" value="1"/>
</dbReference>
<sequence>MVFSHPWVLWLLPLAFLPLLLQRAHAKHYSWVDMLPIDPLSNLISLILKILAVLTLIFIILGLAAPHTTEQKVERIGIGAQIALVLDRSASMDDPFSGSTDSTGNVTVGETKSVAAARLITAFVKSRQQDMFGMITFSNSAMYVLPLSENKKAVIAAVQATAGNALFQTNIGSGLTSSAGLFDKIPDSGSRAVILLSDGAGRVDANTQQKIKDWFERLNISLYWIVLRQPGGLSIFDTSYVPVEDQPLPAQIELHEFFQKFKTPFRAYEAEDPKSLQLAMNDINNREKKPIKYFEKIPGREYSNICFMIAAIMIALLLGVKRIEVTTWH</sequence>
<dbReference type="InterPro" id="IPR050768">
    <property type="entry name" value="UPF0353/GerABKA_families"/>
</dbReference>
<evidence type="ECO:0000259" key="6">
    <source>
        <dbReference type="PROSITE" id="PS50234"/>
    </source>
</evidence>
<evidence type="ECO:0000256" key="5">
    <source>
        <dbReference type="SAM" id="Phobius"/>
    </source>
</evidence>
<dbReference type="AlphaFoldDB" id="A0A351R8K4"/>
<keyword evidence="4 5" id="KW-0472">Membrane</keyword>
<dbReference type="Proteomes" id="UP000264313">
    <property type="component" value="Unassembled WGS sequence"/>
</dbReference>
<feature type="transmembrane region" description="Helical" evidence="5">
    <location>
        <begin position="302"/>
        <end position="320"/>
    </location>
</feature>
<protein>
    <submittedName>
        <fullName evidence="7">VWA domain-containing protein</fullName>
    </submittedName>
</protein>
<dbReference type="STRING" id="1132855.GCA_000384255_01099"/>
<keyword evidence="1" id="KW-1003">Cell membrane</keyword>
<evidence type="ECO:0000313" key="8">
    <source>
        <dbReference type="Proteomes" id="UP000264313"/>
    </source>
</evidence>
<evidence type="ECO:0000256" key="4">
    <source>
        <dbReference type="ARBA" id="ARBA00023136"/>
    </source>
</evidence>
<accession>A0A351R8K4</accession>
<evidence type="ECO:0000256" key="2">
    <source>
        <dbReference type="ARBA" id="ARBA00022692"/>
    </source>
</evidence>
<dbReference type="InterPro" id="IPR002035">
    <property type="entry name" value="VWF_A"/>
</dbReference>
<proteinExistence type="predicted"/>
<keyword evidence="2 5" id="KW-0812">Transmembrane</keyword>
<gene>
    <name evidence="7" type="ORF">DCW48_01480</name>
</gene>
<feature type="domain" description="VWFA" evidence="6">
    <location>
        <begin position="81"/>
        <end position="283"/>
    </location>
</feature>
<evidence type="ECO:0000313" key="7">
    <source>
        <dbReference type="EMBL" id="HBA08375.1"/>
    </source>
</evidence>